<reference evidence="8" key="2">
    <citation type="submission" date="2013-07" db="EMBL/GenBank/DDBJ databases">
        <authorList>
            <consortium name="The Broad Institute Genome Sequencing Platform"/>
            <person name="Cuomo C."/>
            <person name="Litvintseva A."/>
            <person name="Chen Y."/>
            <person name="Heitman J."/>
            <person name="Sun S."/>
            <person name="Springer D."/>
            <person name="Dromer F."/>
            <person name="Young S.K."/>
            <person name="Zeng Q."/>
            <person name="Gargeya S."/>
            <person name="Fitzgerald M."/>
            <person name="Abouelleil A."/>
            <person name="Alvarado L."/>
            <person name="Berlin A.M."/>
            <person name="Chapman S.B."/>
            <person name="Dewar J."/>
            <person name="Goldberg J."/>
            <person name="Griggs A."/>
            <person name="Gujja S."/>
            <person name="Hansen M."/>
            <person name="Howarth C."/>
            <person name="Imamovic A."/>
            <person name="Larimer J."/>
            <person name="McCowan C."/>
            <person name="Murphy C."/>
            <person name="Pearson M."/>
            <person name="Priest M."/>
            <person name="Roberts A."/>
            <person name="Saif S."/>
            <person name="Shea T."/>
            <person name="Sykes S."/>
            <person name="Wortman J."/>
            <person name="Nusbaum C."/>
            <person name="Birren B."/>
        </authorList>
    </citation>
    <scope>NUCLEOTIDE SEQUENCE</scope>
    <source>
        <strain evidence="8">CBS 10117</strain>
    </source>
</reference>
<evidence type="ECO:0000256" key="2">
    <source>
        <dbReference type="ARBA" id="ARBA00022692"/>
    </source>
</evidence>
<keyword evidence="2 5" id="KW-0812">Transmembrane</keyword>
<dbReference type="PANTHER" id="PTHR11132">
    <property type="entry name" value="SOLUTE CARRIER FAMILY 35"/>
    <property type="match status" value="1"/>
</dbReference>
<keyword evidence="3 5" id="KW-1133">Transmembrane helix</keyword>
<name>A0A1A5ZUX7_9TREE</name>
<dbReference type="VEuPathDB" id="FungiDB:I303_08384"/>
<accession>A0A1A5ZUX7</accession>
<dbReference type="EMBL" id="CP144537">
    <property type="protein sequence ID" value="WWC63754.1"/>
    <property type="molecule type" value="Genomic_DNA"/>
</dbReference>
<protein>
    <recommendedName>
        <fullName evidence="6">Sugar phosphate transporter domain-containing protein</fullName>
    </recommendedName>
</protein>
<feature type="transmembrane region" description="Helical" evidence="5">
    <location>
        <begin position="339"/>
        <end position="358"/>
    </location>
</feature>
<feature type="transmembrane region" description="Helical" evidence="5">
    <location>
        <begin position="214"/>
        <end position="233"/>
    </location>
</feature>
<dbReference type="KEGG" id="kdj:28972083"/>
<evidence type="ECO:0000313" key="7">
    <source>
        <dbReference type="EMBL" id="OBR81613.1"/>
    </source>
</evidence>
<dbReference type="Pfam" id="PF03151">
    <property type="entry name" value="TPT"/>
    <property type="match status" value="1"/>
</dbReference>
<sequence length="386" mass="41796">MRILGPIRSLPARLLPSPANVASSSYASLPHDVTEEKSVPTNNTDNQPSRLTVFLTVSFHITIALSVTLLNKWALNNVPLPQVLLAFQTGICVLFSLIVKIVSSDSIGPLNIDVKEIKRLWPYLFMRTLAVGMKVWCLNLVPASFYQVSRGLLLPITVSMSFAFLGNRISSAILKSILVICLGFIVGSIAKYSASASFDSSPRPFEAFMALLDLGFILGILSTFTTAAETIVVKLYAPNLPVFRAVYTTSLVGFVVFSALSLTSGGVDQFKSLLTATTTHKSIITPILVSSVAYYLVSIAAVLQITVTTPVTHTISTAVRGVLQSLLAVVLLPNESLSGWQVVSIGFILAGSIRYTWVKEMEKRQKQRNTGVEAAKMDLEQKAGLL</sequence>
<comment type="subcellular location">
    <subcellularLocation>
        <location evidence="1">Membrane</location>
        <topology evidence="1">Multi-pass membrane protein</topology>
    </subcellularLocation>
</comment>
<keyword evidence="4 5" id="KW-0472">Membrane</keyword>
<evidence type="ECO:0000256" key="3">
    <source>
        <dbReference type="ARBA" id="ARBA00022989"/>
    </source>
</evidence>
<dbReference type="RefSeq" id="XP_018259455.1">
    <property type="nucleotide sequence ID" value="XM_018411643.1"/>
</dbReference>
<evidence type="ECO:0000259" key="6">
    <source>
        <dbReference type="Pfam" id="PF03151"/>
    </source>
</evidence>
<feature type="domain" description="Sugar phosphate transporter" evidence="6">
    <location>
        <begin position="62"/>
        <end position="354"/>
    </location>
</feature>
<gene>
    <name evidence="7" type="ORF">I303_08384</name>
    <name evidence="8" type="ORF">I303_106359</name>
</gene>
<dbReference type="EMBL" id="KI894037">
    <property type="protein sequence ID" value="OBR81613.1"/>
    <property type="molecule type" value="Genomic_DNA"/>
</dbReference>
<dbReference type="InterPro" id="IPR050186">
    <property type="entry name" value="TPT_transporter"/>
</dbReference>
<keyword evidence="9" id="KW-1185">Reference proteome</keyword>
<dbReference type="GO" id="GO:0016020">
    <property type="term" value="C:membrane"/>
    <property type="evidence" value="ECO:0007669"/>
    <property type="project" value="UniProtKB-SubCell"/>
</dbReference>
<dbReference type="AlphaFoldDB" id="A0A1A5ZUX7"/>
<feature type="transmembrane region" description="Helical" evidence="5">
    <location>
        <begin position="120"/>
        <end position="141"/>
    </location>
</feature>
<reference evidence="8" key="3">
    <citation type="submission" date="2024-02" db="EMBL/GenBank/DDBJ databases">
        <title>Comparative genomics of Cryptococcus and Kwoniella reveals pathogenesis evolution and contrasting modes of karyotype evolution via chromosome fusion or intercentromeric recombination.</title>
        <authorList>
            <person name="Coelho M.A."/>
            <person name="David-Palma M."/>
            <person name="Shea T."/>
            <person name="Bowers K."/>
            <person name="McGinley-Smith S."/>
            <person name="Mohammad A.W."/>
            <person name="Gnirke A."/>
            <person name="Yurkov A.M."/>
            <person name="Nowrousian M."/>
            <person name="Sun S."/>
            <person name="Cuomo C.A."/>
            <person name="Heitman J."/>
        </authorList>
    </citation>
    <scope>NUCLEOTIDE SEQUENCE</scope>
    <source>
        <strain evidence="8">CBS 10117</strain>
    </source>
</reference>
<feature type="transmembrane region" description="Helical" evidence="5">
    <location>
        <begin position="51"/>
        <end position="70"/>
    </location>
</feature>
<evidence type="ECO:0000256" key="4">
    <source>
        <dbReference type="ARBA" id="ARBA00023136"/>
    </source>
</evidence>
<feature type="transmembrane region" description="Helical" evidence="5">
    <location>
        <begin position="245"/>
        <end position="263"/>
    </location>
</feature>
<dbReference type="Proteomes" id="UP000078595">
    <property type="component" value="Chromosome 8"/>
</dbReference>
<dbReference type="InterPro" id="IPR004853">
    <property type="entry name" value="Sugar_P_trans_dom"/>
</dbReference>
<evidence type="ECO:0000256" key="5">
    <source>
        <dbReference type="SAM" id="Phobius"/>
    </source>
</evidence>
<evidence type="ECO:0000256" key="1">
    <source>
        <dbReference type="ARBA" id="ARBA00004141"/>
    </source>
</evidence>
<reference evidence="7" key="1">
    <citation type="submission" date="2013-07" db="EMBL/GenBank/DDBJ databases">
        <title>The Genome Sequence of Cryptococcus dejecticola CBS10117.</title>
        <authorList>
            <consortium name="The Broad Institute Genome Sequencing Platform"/>
            <person name="Cuomo C."/>
            <person name="Litvintseva A."/>
            <person name="Chen Y."/>
            <person name="Heitman J."/>
            <person name="Sun S."/>
            <person name="Springer D."/>
            <person name="Dromer F."/>
            <person name="Young S.K."/>
            <person name="Zeng Q."/>
            <person name="Gargeya S."/>
            <person name="Fitzgerald M."/>
            <person name="Abouelleil A."/>
            <person name="Alvarado L."/>
            <person name="Berlin A.M."/>
            <person name="Chapman S.B."/>
            <person name="Dewar J."/>
            <person name="Goldberg J."/>
            <person name="Griggs A."/>
            <person name="Gujja S."/>
            <person name="Hansen M."/>
            <person name="Howarth C."/>
            <person name="Imamovic A."/>
            <person name="Larimer J."/>
            <person name="McCowan C."/>
            <person name="Murphy C."/>
            <person name="Pearson M."/>
            <person name="Priest M."/>
            <person name="Roberts A."/>
            <person name="Saif S."/>
            <person name="Shea T."/>
            <person name="Sykes S."/>
            <person name="Wortman J."/>
            <person name="Nusbaum C."/>
            <person name="Birren B."/>
        </authorList>
    </citation>
    <scope>NUCLEOTIDE SEQUENCE [LARGE SCALE GENOMIC DNA]</scope>
    <source>
        <strain evidence="7">CBS 10117</strain>
    </source>
</reference>
<organism evidence="7">
    <name type="scientific">Kwoniella dejecticola CBS 10117</name>
    <dbReference type="NCBI Taxonomy" id="1296121"/>
    <lineage>
        <taxon>Eukaryota</taxon>
        <taxon>Fungi</taxon>
        <taxon>Dikarya</taxon>
        <taxon>Basidiomycota</taxon>
        <taxon>Agaricomycotina</taxon>
        <taxon>Tremellomycetes</taxon>
        <taxon>Tremellales</taxon>
        <taxon>Cryptococcaceae</taxon>
        <taxon>Kwoniella</taxon>
    </lineage>
</organism>
<feature type="transmembrane region" description="Helical" evidence="5">
    <location>
        <begin position="82"/>
        <end position="99"/>
    </location>
</feature>
<evidence type="ECO:0000313" key="8">
    <source>
        <dbReference type="EMBL" id="WWC63754.1"/>
    </source>
</evidence>
<dbReference type="GeneID" id="28972083"/>
<feature type="transmembrane region" description="Helical" evidence="5">
    <location>
        <begin position="172"/>
        <end position="194"/>
    </location>
</feature>
<dbReference type="OrthoDB" id="5547497at2759"/>
<feature type="transmembrane region" description="Helical" evidence="5">
    <location>
        <begin position="283"/>
        <end position="303"/>
    </location>
</feature>
<proteinExistence type="predicted"/>
<evidence type="ECO:0000313" key="9">
    <source>
        <dbReference type="Proteomes" id="UP000078595"/>
    </source>
</evidence>